<feature type="compositionally biased region" description="Low complexity" evidence="1">
    <location>
        <begin position="155"/>
        <end position="175"/>
    </location>
</feature>
<dbReference type="RefSeq" id="XP_033459282.1">
    <property type="nucleotide sequence ID" value="XM_033599853.1"/>
</dbReference>
<organism evidence="3">
    <name type="scientific">Dissoconium aciculare CBS 342.82</name>
    <dbReference type="NCBI Taxonomy" id="1314786"/>
    <lineage>
        <taxon>Eukaryota</taxon>
        <taxon>Fungi</taxon>
        <taxon>Dikarya</taxon>
        <taxon>Ascomycota</taxon>
        <taxon>Pezizomycotina</taxon>
        <taxon>Dothideomycetes</taxon>
        <taxon>Dothideomycetidae</taxon>
        <taxon>Mycosphaerellales</taxon>
        <taxon>Dissoconiaceae</taxon>
        <taxon>Dissoconium</taxon>
    </lineage>
</organism>
<accession>A0A6J3M2J6</accession>
<protein>
    <submittedName>
        <fullName evidence="3">Uncharacterized protein</fullName>
    </submittedName>
</protein>
<dbReference type="AlphaFoldDB" id="A0A6J3M2J6"/>
<keyword evidence="2" id="KW-1185">Reference proteome</keyword>
<name>A0A6J3M2J6_9PEZI</name>
<dbReference type="GeneID" id="54357652"/>
<sequence length="175" mass="19290">MSGSWKMITITESMDMAPSAMLPLVSLGVCPLALGCLDLLGIPEQLWNPTCTVADDSRIDQSVPESLNNDIDTASSSRDHNQVIPRELTVSISKPNHVVPTFLQPDYAQCPPFEQGPSGEEESQTYQIDPPPEIPSSVAPKRLWRPTQFPKRTLRPSSTRSLPSPRFLRSLHALS</sequence>
<evidence type="ECO:0000313" key="3">
    <source>
        <dbReference type="RefSeq" id="XP_033459282.1"/>
    </source>
</evidence>
<reference evidence="3" key="2">
    <citation type="submission" date="2020-04" db="EMBL/GenBank/DDBJ databases">
        <authorList>
            <consortium name="NCBI Genome Project"/>
        </authorList>
    </citation>
    <scope>NUCLEOTIDE SEQUENCE</scope>
    <source>
        <strain evidence="3">CBS 342.82</strain>
    </source>
</reference>
<proteinExistence type="predicted"/>
<dbReference type="Proteomes" id="UP000504637">
    <property type="component" value="Unplaced"/>
</dbReference>
<reference evidence="3" key="1">
    <citation type="submission" date="2020-01" db="EMBL/GenBank/DDBJ databases">
        <authorList>
            <consortium name="DOE Joint Genome Institute"/>
            <person name="Haridas S."/>
            <person name="Albert R."/>
            <person name="Binder M."/>
            <person name="Bloem J."/>
            <person name="Labutti K."/>
            <person name="Salamov A."/>
            <person name="Andreopoulos B."/>
            <person name="Baker S.E."/>
            <person name="Barry K."/>
            <person name="Bills G."/>
            <person name="Bluhm B.H."/>
            <person name="Cannon C."/>
            <person name="Castanera R."/>
            <person name="Culley D.E."/>
            <person name="Daum C."/>
            <person name="Ezra D."/>
            <person name="Gonzalez J.B."/>
            <person name="Henrissat B."/>
            <person name="Kuo A."/>
            <person name="Liang C."/>
            <person name="Lipzen A."/>
            <person name="Lutzoni F."/>
            <person name="Magnuson J."/>
            <person name="Mondo S."/>
            <person name="Nolan M."/>
            <person name="Ohm R."/>
            <person name="Pangilinan J."/>
            <person name="Park H.-J."/>
            <person name="Ramirez L."/>
            <person name="Alfaro M."/>
            <person name="Sun H."/>
            <person name="Tritt A."/>
            <person name="Yoshinaga Y."/>
            <person name="Zwiers L.-H."/>
            <person name="Turgeon B.G."/>
            <person name="Goodwin S.B."/>
            <person name="Spatafora J.W."/>
            <person name="Crous P.W."/>
            <person name="Grigoriev I.V."/>
        </authorList>
    </citation>
    <scope>NUCLEOTIDE SEQUENCE</scope>
    <source>
        <strain evidence="3">CBS 342.82</strain>
    </source>
</reference>
<gene>
    <name evidence="3" type="ORF">K489DRAFT_236881</name>
</gene>
<evidence type="ECO:0000313" key="2">
    <source>
        <dbReference type="Proteomes" id="UP000504637"/>
    </source>
</evidence>
<feature type="region of interest" description="Disordered" evidence="1">
    <location>
        <begin position="109"/>
        <end position="175"/>
    </location>
</feature>
<reference evidence="3" key="3">
    <citation type="submission" date="2025-08" db="UniProtKB">
        <authorList>
            <consortium name="RefSeq"/>
        </authorList>
    </citation>
    <scope>IDENTIFICATION</scope>
    <source>
        <strain evidence="3">CBS 342.82</strain>
    </source>
</reference>
<evidence type="ECO:0000256" key="1">
    <source>
        <dbReference type="SAM" id="MobiDB-lite"/>
    </source>
</evidence>